<keyword evidence="1" id="KW-0472">Membrane</keyword>
<reference evidence="2 3" key="1">
    <citation type="journal article" date="2023" name="Virus Evol.">
        <title>Computational host range prediction-The good, the bad, and the ugly.</title>
        <authorList>
            <person name="Howell A.A."/>
            <person name="Versoza C.J."/>
            <person name="Pfeifer S.P."/>
        </authorList>
    </citation>
    <scope>NUCLEOTIDE SEQUENCE [LARGE SCALE GENOMIC DNA]</scope>
    <source>
        <strain evidence="2 3">1610/1b</strain>
    </source>
</reference>
<name>A0ABZ2U586_9ACTN</name>
<evidence type="ECO:0000256" key="1">
    <source>
        <dbReference type="SAM" id="Phobius"/>
    </source>
</evidence>
<accession>A0ABZ2U586</accession>
<feature type="transmembrane region" description="Helical" evidence="1">
    <location>
        <begin position="71"/>
        <end position="87"/>
    </location>
</feature>
<feature type="transmembrane region" description="Helical" evidence="1">
    <location>
        <begin position="43"/>
        <end position="64"/>
    </location>
</feature>
<evidence type="ECO:0000313" key="2">
    <source>
        <dbReference type="EMBL" id="WYY08034.1"/>
    </source>
</evidence>
<feature type="transmembrane region" description="Helical" evidence="1">
    <location>
        <begin position="118"/>
        <end position="139"/>
    </location>
</feature>
<protein>
    <submittedName>
        <fullName evidence="2">MptD family putative ECF transporter S component</fullName>
    </submittedName>
</protein>
<dbReference type="Pfam" id="PF09605">
    <property type="entry name" value="Trep_Strep"/>
    <property type="match status" value="1"/>
</dbReference>
<keyword evidence="1" id="KW-1133">Transmembrane helix</keyword>
<dbReference type="EMBL" id="CP136137">
    <property type="protein sequence ID" value="WYY08034.1"/>
    <property type="molecule type" value="Genomic_DNA"/>
</dbReference>
<keyword evidence="1" id="KW-0812">Transmembrane</keyword>
<keyword evidence="3" id="KW-1185">Reference proteome</keyword>
<feature type="transmembrane region" description="Helical" evidence="1">
    <location>
        <begin position="93"/>
        <end position="111"/>
    </location>
</feature>
<feature type="transmembrane region" description="Helical" evidence="1">
    <location>
        <begin position="17"/>
        <end position="37"/>
    </location>
</feature>
<feature type="transmembrane region" description="Helical" evidence="1">
    <location>
        <begin position="169"/>
        <end position="192"/>
    </location>
</feature>
<dbReference type="RefSeq" id="WP_066167198.1">
    <property type="nucleotide sequence ID" value="NZ_CP136137.1"/>
</dbReference>
<dbReference type="InterPro" id="IPR011733">
    <property type="entry name" value="CHP02185_IM"/>
</dbReference>
<gene>
    <name evidence="2" type="ORF">RVF87_02815</name>
</gene>
<proteinExistence type="predicted"/>
<organism evidence="2 3">
    <name type="scientific">Gordonia hydrophobica</name>
    <dbReference type="NCBI Taxonomy" id="40516"/>
    <lineage>
        <taxon>Bacteria</taxon>
        <taxon>Bacillati</taxon>
        <taxon>Actinomycetota</taxon>
        <taxon>Actinomycetes</taxon>
        <taxon>Mycobacteriales</taxon>
        <taxon>Gordoniaceae</taxon>
        <taxon>Gordonia</taxon>
    </lineage>
</organism>
<dbReference type="NCBIfam" id="TIGR02185">
    <property type="entry name" value="Trep_Strep"/>
    <property type="match status" value="1"/>
</dbReference>
<sequence length="202" mass="21525">MTIETTQSRSTSTARDLISVGVFAALYAVIVFAFNFLGFLNPVAMVVGLLVGLVAGGVPFMLFLTRVHRPGMIVLFAVLFGAVLLITGHPVVAIGLLLVLAVVAEAIMYLGRYRSRSAAVAAYTVFSLWAAGQLLPLFYDRSGYLDGAGMQEMSAEYVDSLDRLLSVPVLIGVDLATVVFGLAGALLGLRLLDKHFRRAGLS</sequence>
<dbReference type="Proteomes" id="UP001479933">
    <property type="component" value="Chromosome"/>
</dbReference>
<evidence type="ECO:0000313" key="3">
    <source>
        <dbReference type="Proteomes" id="UP001479933"/>
    </source>
</evidence>